<dbReference type="InterPro" id="IPR036513">
    <property type="entry name" value="STAS_dom_sf"/>
</dbReference>
<dbReference type="Proteomes" id="UP000180098">
    <property type="component" value="Unassembled WGS sequence"/>
</dbReference>
<gene>
    <name evidence="2" type="ORF">BKP35_14135</name>
</gene>
<dbReference type="PROSITE" id="PS50801">
    <property type="entry name" value="STAS"/>
    <property type="match status" value="1"/>
</dbReference>
<sequence>MYAVGESISVFNCIEVQEELLQYVGDNEKCQIDAARLTDLDTAGLQLLISLKKHCDSNNLSFEIINMQEPILTLLNKLSLETILIKENI</sequence>
<dbReference type="InterPro" id="IPR058548">
    <property type="entry name" value="MlaB-like_STAS"/>
</dbReference>
<dbReference type="AlphaFoldDB" id="A0A1S2LEU1"/>
<dbReference type="Pfam" id="PF13466">
    <property type="entry name" value="STAS_2"/>
    <property type="match status" value="1"/>
</dbReference>
<organism evidence="2 3">
    <name type="scientific">Anaerobacillus arseniciselenatis</name>
    <dbReference type="NCBI Taxonomy" id="85682"/>
    <lineage>
        <taxon>Bacteria</taxon>
        <taxon>Bacillati</taxon>
        <taxon>Bacillota</taxon>
        <taxon>Bacilli</taxon>
        <taxon>Bacillales</taxon>
        <taxon>Bacillaceae</taxon>
        <taxon>Anaerobacillus</taxon>
    </lineage>
</organism>
<evidence type="ECO:0000259" key="1">
    <source>
        <dbReference type="PROSITE" id="PS50801"/>
    </source>
</evidence>
<dbReference type="EMBL" id="MLQQ01000040">
    <property type="protein sequence ID" value="OIJ10237.1"/>
    <property type="molecule type" value="Genomic_DNA"/>
</dbReference>
<comment type="caution">
    <text evidence="2">The sequence shown here is derived from an EMBL/GenBank/DDBJ whole genome shotgun (WGS) entry which is preliminary data.</text>
</comment>
<dbReference type="InterPro" id="IPR002645">
    <property type="entry name" value="STAS_dom"/>
</dbReference>
<keyword evidence="3" id="KW-1185">Reference proteome</keyword>
<dbReference type="OrthoDB" id="9793697at2"/>
<evidence type="ECO:0000313" key="2">
    <source>
        <dbReference type="EMBL" id="OIJ10237.1"/>
    </source>
</evidence>
<dbReference type="RefSeq" id="WP_071314001.1">
    <property type="nucleotide sequence ID" value="NZ_MLQQ01000040.1"/>
</dbReference>
<evidence type="ECO:0000313" key="3">
    <source>
        <dbReference type="Proteomes" id="UP000180098"/>
    </source>
</evidence>
<accession>A0A1S2LEU1</accession>
<dbReference type="Gene3D" id="3.30.750.24">
    <property type="entry name" value="STAS domain"/>
    <property type="match status" value="1"/>
</dbReference>
<dbReference type="SUPFAM" id="SSF52091">
    <property type="entry name" value="SpoIIaa-like"/>
    <property type="match status" value="1"/>
</dbReference>
<feature type="domain" description="STAS" evidence="1">
    <location>
        <begin position="1"/>
        <end position="89"/>
    </location>
</feature>
<protein>
    <recommendedName>
        <fullName evidence="1">STAS domain-containing protein</fullName>
    </recommendedName>
</protein>
<name>A0A1S2LEU1_9BACI</name>
<reference evidence="2 3" key="1">
    <citation type="submission" date="2016-10" db="EMBL/GenBank/DDBJ databases">
        <title>Draft genome sequences of four alkaliphilic bacteria belonging to the Anaerobacillus genus.</title>
        <authorList>
            <person name="Bassil N.M."/>
            <person name="Lloyd J.R."/>
        </authorList>
    </citation>
    <scope>NUCLEOTIDE SEQUENCE [LARGE SCALE GENOMIC DNA]</scope>
    <source>
        <strain evidence="2 3">DSM 15340</strain>
    </source>
</reference>
<proteinExistence type="predicted"/>